<evidence type="ECO:0000313" key="9">
    <source>
        <dbReference type="Proteomes" id="UP000237351"/>
    </source>
</evidence>
<dbReference type="SUPFAM" id="SSF117143">
    <property type="entry name" value="Flagellar hook protein flgE"/>
    <property type="match status" value="1"/>
</dbReference>
<reference evidence="8 9" key="1">
    <citation type="submission" date="2014-06" db="EMBL/GenBank/DDBJ databases">
        <title>The genome of the endonuclear symbiont Nucleicultrix amoebiphila.</title>
        <authorList>
            <person name="Schulz F."/>
            <person name="Horn M."/>
        </authorList>
    </citation>
    <scope>NUCLEOTIDE SEQUENCE [LARGE SCALE GENOMIC DNA]</scope>
    <source>
        <strain evidence="8 9">FS5</strain>
    </source>
</reference>
<evidence type="ECO:0000256" key="2">
    <source>
        <dbReference type="ARBA" id="ARBA00009677"/>
    </source>
</evidence>
<feature type="domain" description="Flagellar hook protein FlgE D2" evidence="7">
    <location>
        <begin position="184"/>
        <end position="297"/>
    </location>
</feature>
<sequence length="426" mass="44156">MTITAAVVALKAGNKALDAVSQNTANGNTIGFKSLQGIFEAMVTGGSLVNNQFTSAGSSSHIIQNVGKQGSILGTERQSNMAVIGAGLFVGFPNSQTTQNVYTAAGDWEVNYKNLLVNSGGIVAAGWKTNAQGNVTTGLTGNALTPIDLSGSQEYFLQTTQAKMVANITSDTPIVVPAQLVQVNFPVVDSLGSPHDFTATFQRTGINPNTWAMSITCPDGVVTKTNGAGNPYGGGTPMVIVFDQNGLPQTFDGVAGAPPPMFVTWNVAATNAQNMAVTLDLGAIGAGDGLVSRASTQIPPKVIQDGQAMSTASGFETNESGLISMVYASGVRLPVYQLALASFPSVNNLDPIPGNAFTSTAKSGVVIYGKPNTGSFGKIATGQIETSNVDFADQLTSMIQLQQFNSGNVKSIKTQDEITKELLSIR</sequence>
<evidence type="ECO:0000313" key="8">
    <source>
        <dbReference type="EMBL" id="ARN85259.1"/>
    </source>
</evidence>
<comment type="similarity">
    <text evidence="2 5">Belongs to the flagella basal body rod proteins family.</text>
</comment>
<dbReference type="STRING" id="1414854.GQ61_08120"/>
<evidence type="ECO:0000256" key="3">
    <source>
        <dbReference type="ARBA" id="ARBA00019015"/>
    </source>
</evidence>
<dbReference type="KEGG" id="naf:GQ61_08120"/>
<dbReference type="AlphaFoldDB" id="A0A1W6N676"/>
<dbReference type="NCBIfam" id="TIGR03506">
    <property type="entry name" value="FlgEFG_subfam"/>
    <property type="match status" value="1"/>
</dbReference>
<keyword evidence="9" id="KW-1185">Reference proteome</keyword>
<evidence type="ECO:0000256" key="5">
    <source>
        <dbReference type="RuleBase" id="RU362116"/>
    </source>
</evidence>
<dbReference type="EMBL" id="CP008743">
    <property type="protein sequence ID" value="ARN85259.1"/>
    <property type="molecule type" value="Genomic_DNA"/>
</dbReference>
<dbReference type="InterPro" id="IPR011491">
    <property type="entry name" value="FlgE_D2"/>
</dbReference>
<keyword evidence="4 5" id="KW-0975">Bacterial flagellum</keyword>
<gene>
    <name evidence="8" type="ORF">GQ61_08120</name>
</gene>
<dbReference type="Pfam" id="PF07559">
    <property type="entry name" value="FlgE_D2"/>
    <property type="match status" value="1"/>
</dbReference>
<organism evidence="8 9">
    <name type="scientific">Candidatus Nucleicultrix amoebiphila FS5</name>
    <dbReference type="NCBI Taxonomy" id="1414854"/>
    <lineage>
        <taxon>Bacteria</taxon>
        <taxon>Pseudomonadati</taxon>
        <taxon>Pseudomonadota</taxon>
        <taxon>Alphaproteobacteria</taxon>
        <taxon>Holosporales</taxon>
        <taxon>Candidatus Nucleicultricaceae</taxon>
        <taxon>Candidatus Nucleicultrix</taxon>
    </lineage>
</organism>
<dbReference type="PANTHER" id="PTHR30435:SF1">
    <property type="entry name" value="FLAGELLAR HOOK PROTEIN FLGE"/>
    <property type="match status" value="1"/>
</dbReference>
<evidence type="ECO:0000256" key="4">
    <source>
        <dbReference type="ARBA" id="ARBA00023143"/>
    </source>
</evidence>
<accession>A0A1W6N676</accession>
<dbReference type="InterPro" id="IPR037058">
    <property type="entry name" value="Falgellar_hook_FlgE_sf"/>
</dbReference>
<comment type="subcellular location">
    <subcellularLocation>
        <location evidence="1 5">Bacterial flagellum basal body</location>
    </subcellularLocation>
</comment>
<protein>
    <recommendedName>
        <fullName evidence="3 5">Flagellar hook protein FlgE</fullName>
    </recommendedName>
</protein>
<dbReference type="Pfam" id="PF06429">
    <property type="entry name" value="Flg_bbr_C"/>
    <property type="match status" value="1"/>
</dbReference>
<dbReference type="InterPro" id="IPR020013">
    <property type="entry name" value="Flagellar_FlgE/F/G"/>
</dbReference>
<dbReference type="InterPro" id="IPR037925">
    <property type="entry name" value="FlgE/F/G-like"/>
</dbReference>
<dbReference type="Proteomes" id="UP000237351">
    <property type="component" value="Chromosome"/>
</dbReference>
<dbReference type="PANTHER" id="PTHR30435">
    <property type="entry name" value="FLAGELLAR PROTEIN"/>
    <property type="match status" value="1"/>
</dbReference>
<dbReference type="GO" id="GO:0071978">
    <property type="term" value="P:bacterial-type flagellum-dependent swarming motility"/>
    <property type="evidence" value="ECO:0007669"/>
    <property type="project" value="TreeGrafter"/>
</dbReference>
<dbReference type="GO" id="GO:0009424">
    <property type="term" value="C:bacterial-type flagellum hook"/>
    <property type="evidence" value="ECO:0007669"/>
    <property type="project" value="TreeGrafter"/>
</dbReference>
<dbReference type="OrthoDB" id="8372879at2"/>
<name>A0A1W6N676_9PROT</name>
<evidence type="ECO:0000256" key="1">
    <source>
        <dbReference type="ARBA" id="ARBA00004117"/>
    </source>
</evidence>
<proteinExistence type="inferred from homology"/>
<dbReference type="RefSeq" id="WP_085784806.1">
    <property type="nucleotide sequence ID" value="NZ_CP008743.1"/>
</dbReference>
<dbReference type="Gene3D" id="2.60.98.20">
    <property type="entry name" value="Flagellar hook protein FlgE"/>
    <property type="match status" value="1"/>
</dbReference>
<evidence type="ECO:0000259" key="7">
    <source>
        <dbReference type="Pfam" id="PF07559"/>
    </source>
</evidence>
<dbReference type="GO" id="GO:0005829">
    <property type="term" value="C:cytosol"/>
    <property type="evidence" value="ECO:0007669"/>
    <property type="project" value="TreeGrafter"/>
</dbReference>
<evidence type="ECO:0000259" key="6">
    <source>
        <dbReference type="Pfam" id="PF06429"/>
    </source>
</evidence>
<feature type="domain" description="Flagellar basal-body/hook protein C-terminal" evidence="6">
    <location>
        <begin position="381"/>
        <end position="424"/>
    </location>
</feature>
<dbReference type="GO" id="GO:0009425">
    <property type="term" value="C:bacterial-type flagellum basal body"/>
    <property type="evidence" value="ECO:0007669"/>
    <property type="project" value="UniProtKB-SubCell"/>
</dbReference>
<comment type="function">
    <text evidence="5">A flexible structure which links the flagellar filament to the drive apparatus in the basal body.</text>
</comment>
<dbReference type="InterPro" id="IPR010930">
    <property type="entry name" value="Flg_bb/hook_C_dom"/>
</dbReference>